<dbReference type="Proteomes" id="UP000184368">
    <property type="component" value="Unassembled WGS sequence"/>
</dbReference>
<feature type="active site" evidence="11">
    <location>
        <position position="19"/>
    </location>
</feature>
<dbReference type="InterPro" id="IPR004651">
    <property type="entry name" value="HisF"/>
</dbReference>
<dbReference type="GO" id="GO:0000107">
    <property type="term" value="F:imidazoleglycerol-phosphate synthase activity"/>
    <property type="evidence" value="ECO:0007669"/>
    <property type="project" value="UniProtKB-UniRule"/>
</dbReference>
<feature type="active site" evidence="11">
    <location>
        <position position="138"/>
    </location>
</feature>
<evidence type="ECO:0000256" key="2">
    <source>
        <dbReference type="ARBA" id="ARBA00005091"/>
    </source>
</evidence>
<evidence type="ECO:0000256" key="1">
    <source>
        <dbReference type="ARBA" id="ARBA00004496"/>
    </source>
</evidence>
<protein>
    <recommendedName>
        <fullName evidence="11">Imidazole glycerol phosphate synthase subunit HisF</fullName>
        <ecNumber evidence="11">4.3.2.10</ecNumber>
    </recommendedName>
    <alternativeName>
        <fullName evidence="11">IGP synthase cyclase subunit</fullName>
    </alternativeName>
    <alternativeName>
        <fullName evidence="11">IGP synthase subunit HisF</fullName>
    </alternativeName>
    <alternativeName>
        <fullName evidence="11">ImGP synthase subunit HisF</fullName>
        <shortName evidence="11">IGPS subunit HisF</shortName>
    </alternativeName>
</protein>
<evidence type="ECO:0000256" key="6">
    <source>
        <dbReference type="ARBA" id="ARBA00022605"/>
    </source>
</evidence>
<dbReference type="SUPFAM" id="SSF51366">
    <property type="entry name" value="Ribulose-phoshate binding barrel"/>
    <property type="match status" value="1"/>
</dbReference>
<evidence type="ECO:0000256" key="5">
    <source>
        <dbReference type="ARBA" id="ARBA00022490"/>
    </source>
</evidence>
<evidence type="ECO:0000256" key="12">
    <source>
        <dbReference type="RuleBase" id="RU003657"/>
    </source>
</evidence>
<name>A0A1M4Y9E6_9BACT</name>
<keyword evidence="14" id="KW-1185">Reference proteome</keyword>
<dbReference type="NCBIfam" id="TIGR00735">
    <property type="entry name" value="hisF"/>
    <property type="match status" value="1"/>
</dbReference>
<accession>A0A1M4Y9E6</accession>
<comment type="catalytic activity">
    <reaction evidence="10 11">
        <text>5-[(5-phospho-1-deoxy-D-ribulos-1-ylimino)methylamino]-1-(5-phospho-beta-D-ribosyl)imidazole-4-carboxamide + L-glutamine = D-erythro-1-(imidazol-4-yl)glycerol 3-phosphate + 5-amino-1-(5-phospho-beta-D-ribosyl)imidazole-4-carboxamide + L-glutamate + H(+)</text>
        <dbReference type="Rhea" id="RHEA:24793"/>
        <dbReference type="ChEBI" id="CHEBI:15378"/>
        <dbReference type="ChEBI" id="CHEBI:29985"/>
        <dbReference type="ChEBI" id="CHEBI:58278"/>
        <dbReference type="ChEBI" id="CHEBI:58359"/>
        <dbReference type="ChEBI" id="CHEBI:58475"/>
        <dbReference type="ChEBI" id="CHEBI:58525"/>
        <dbReference type="EC" id="4.3.2.10"/>
    </reaction>
</comment>
<evidence type="ECO:0000256" key="7">
    <source>
        <dbReference type="ARBA" id="ARBA00023102"/>
    </source>
</evidence>
<comment type="subcellular location">
    <subcellularLocation>
        <location evidence="1 11">Cytoplasm</location>
    </subcellularLocation>
</comment>
<dbReference type="STRING" id="1302690.BUE76_15170"/>
<dbReference type="InterPro" id="IPR050064">
    <property type="entry name" value="IGPS_HisA/HisF"/>
</dbReference>
<dbReference type="UniPathway" id="UPA00031">
    <property type="reaction ID" value="UER00010"/>
</dbReference>
<proteinExistence type="inferred from homology"/>
<comment type="subunit">
    <text evidence="4 11">Heterodimer of HisH and HisF.</text>
</comment>
<reference evidence="13 14" key="1">
    <citation type="submission" date="2016-11" db="EMBL/GenBank/DDBJ databases">
        <authorList>
            <person name="Jaros S."/>
            <person name="Januszkiewicz K."/>
            <person name="Wedrychowicz H."/>
        </authorList>
    </citation>
    <scope>NUCLEOTIDE SEQUENCE [LARGE SCALE GENOMIC DNA]</scope>
    <source>
        <strain evidence="13 14">DSM 26897</strain>
    </source>
</reference>
<organism evidence="13 14">
    <name type="scientific">Cnuella takakiae</name>
    <dbReference type="NCBI Taxonomy" id="1302690"/>
    <lineage>
        <taxon>Bacteria</taxon>
        <taxon>Pseudomonadati</taxon>
        <taxon>Bacteroidota</taxon>
        <taxon>Chitinophagia</taxon>
        <taxon>Chitinophagales</taxon>
        <taxon>Chitinophagaceae</taxon>
        <taxon>Cnuella</taxon>
    </lineage>
</organism>
<evidence type="ECO:0000313" key="13">
    <source>
        <dbReference type="EMBL" id="SHF02270.1"/>
    </source>
</evidence>
<evidence type="ECO:0000256" key="10">
    <source>
        <dbReference type="ARBA" id="ARBA00047838"/>
    </source>
</evidence>
<dbReference type="PANTHER" id="PTHR21235:SF2">
    <property type="entry name" value="IMIDAZOLE GLYCEROL PHOSPHATE SYNTHASE HISHF"/>
    <property type="match status" value="1"/>
</dbReference>
<evidence type="ECO:0000256" key="4">
    <source>
        <dbReference type="ARBA" id="ARBA00011152"/>
    </source>
</evidence>
<dbReference type="Pfam" id="PF00977">
    <property type="entry name" value="His_biosynth"/>
    <property type="match status" value="1"/>
</dbReference>
<evidence type="ECO:0000256" key="11">
    <source>
        <dbReference type="HAMAP-Rule" id="MF_01013"/>
    </source>
</evidence>
<dbReference type="PANTHER" id="PTHR21235">
    <property type="entry name" value="IMIDAZOLE GLYCEROL PHOSPHATE SYNTHASE SUBUNIT HISF/H IGP SYNTHASE SUBUNIT HISF/H"/>
    <property type="match status" value="1"/>
</dbReference>
<dbReference type="GO" id="GO:0005737">
    <property type="term" value="C:cytoplasm"/>
    <property type="evidence" value="ECO:0007669"/>
    <property type="project" value="UniProtKB-SubCell"/>
</dbReference>
<dbReference type="InterPro" id="IPR006062">
    <property type="entry name" value="His_biosynth"/>
</dbReference>
<keyword evidence="6 11" id="KW-0028">Amino-acid biosynthesis</keyword>
<comment type="pathway">
    <text evidence="2 11">Amino-acid biosynthesis; L-histidine biosynthesis; L-histidine from 5-phospho-alpha-D-ribose 1-diphosphate: step 5/9.</text>
</comment>
<keyword evidence="7 11" id="KW-0368">Histidine biosynthesis</keyword>
<evidence type="ECO:0000256" key="3">
    <source>
        <dbReference type="ARBA" id="ARBA00009667"/>
    </source>
</evidence>
<dbReference type="HAMAP" id="MF_01013">
    <property type="entry name" value="HisF"/>
    <property type="match status" value="1"/>
</dbReference>
<evidence type="ECO:0000256" key="9">
    <source>
        <dbReference type="ARBA" id="ARBA00025475"/>
    </source>
</evidence>
<dbReference type="CDD" id="cd04731">
    <property type="entry name" value="HisF"/>
    <property type="match status" value="1"/>
</dbReference>
<dbReference type="InterPro" id="IPR013785">
    <property type="entry name" value="Aldolase_TIM"/>
</dbReference>
<dbReference type="AlphaFoldDB" id="A0A1M4Y9E6"/>
<evidence type="ECO:0000256" key="8">
    <source>
        <dbReference type="ARBA" id="ARBA00023239"/>
    </source>
</evidence>
<keyword evidence="8 11" id="KW-0456">Lyase</keyword>
<dbReference type="Gene3D" id="3.20.20.70">
    <property type="entry name" value="Aldolase class I"/>
    <property type="match status" value="1"/>
</dbReference>
<dbReference type="GO" id="GO:0016829">
    <property type="term" value="F:lyase activity"/>
    <property type="evidence" value="ECO:0007669"/>
    <property type="project" value="UniProtKB-KW"/>
</dbReference>
<gene>
    <name evidence="11" type="primary">hisF</name>
    <name evidence="13" type="ORF">SAMN05444008_104201</name>
</gene>
<dbReference type="EMBL" id="FQUO01000004">
    <property type="protein sequence ID" value="SHF02270.1"/>
    <property type="molecule type" value="Genomic_DNA"/>
</dbReference>
<dbReference type="GO" id="GO:0000105">
    <property type="term" value="P:L-histidine biosynthetic process"/>
    <property type="evidence" value="ECO:0007669"/>
    <property type="project" value="UniProtKB-UniRule"/>
</dbReference>
<dbReference type="InterPro" id="IPR011060">
    <property type="entry name" value="RibuloseP-bd_barrel"/>
</dbReference>
<dbReference type="OrthoDB" id="9781903at2"/>
<dbReference type="RefSeq" id="WP_073041364.1">
    <property type="nucleotide sequence ID" value="NZ_FQUO01000004.1"/>
</dbReference>
<keyword evidence="5 11" id="KW-0963">Cytoplasm</keyword>
<comment type="function">
    <text evidence="9 11">IGPS catalyzes the conversion of PRFAR and glutamine to IGP, AICAR and glutamate. The HisF subunit catalyzes the cyclization activity that produces IGP and AICAR from PRFAR using the ammonia provided by the HisH subunit.</text>
</comment>
<dbReference type="FunFam" id="3.20.20.70:FF:000006">
    <property type="entry name" value="Imidazole glycerol phosphate synthase subunit HisF"/>
    <property type="match status" value="1"/>
</dbReference>
<dbReference type="EC" id="4.3.2.10" evidence="11"/>
<comment type="similarity">
    <text evidence="3 11 12">Belongs to the HisA/HisF family.</text>
</comment>
<sequence>MPVANTISALAKRIIPCLDIKDGRTVKGTNFVELRDAGDPVELAARYALEGADELVFLDITATVERRKTLADLVKRIAHRINIPFTVGGGIRSVEDVSVLLGSGADKVSINTAAFQNPELIAGIAKAAGSQCVVLAIDTRLEDDGEWYVYLNGGRTKTDAKCFEWAKKAVDLGAGEILLTSMNHDGTKAGFALDITRRLSDALPIPVIASGGGGNMQHFVDVFQDAHADAALAASIFHFKEIAIPDLKQHLKGYGIPVRI</sequence>
<evidence type="ECO:0000313" key="14">
    <source>
        <dbReference type="Proteomes" id="UP000184368"/>
    </source>
</evidence>